<protein>
    <recommendedName>
        <fullName evidence="4">TolA protein</fullName>
    </recommendedName>
</protein>
<evidence type="ECO:0000313" key="2">
    <source>
        <dbReference type="EMBL" id="GGB28801.1"/>
    </source>
</evidence>
<proteinExistence type="predicted"/>
<gene>
    <name evidence="2" type="ORF">GCM10011505_07610</name>
</gene>
<feature type="compositionally biased region" description="Basic and acidic residues" evidence="1">
    <location>
        <begin position="27"/>
        <end position="42"/>
    </location>
</feature>
<comment type="caution">
    <text evidence="2">The sequence shown here is derived from an EMBL/GenBank/DDBJ whole genome shotgun (WGS) entry which is preliminary data.</text>
</comment>
<dbReference type="RefSeq" id="WP_188575065.1">
    <property type="nucleotide sequence ID" value="NZ_BMDZ01000005.1"/>
</dbReference>
<dbReference type="Pfam" id="PF13103">
    <property type="entry name" value="TonB_2"/>
    <property type="match status" value="1"/>
</dbReference>
<feature type="compositionally biased region" description="Basic and acidic residues" evidence="1">
    <location>
        <begin position="1"/>
        <end position="18"/>
    </location>
</feature>
<evidence type="ECO:0008006" key="4">
    <source>
        <dbReference type="Google" id="ProtNLM"/>
    </source>
</evidence>
<organism evidence="2 3">
    <name type="scientific">Tistrella bauzanensis</name>
    <dbReference type="NCBI Taxonomy" id="657419"/>
    <lineage>
        <taxon>Bacteria</taxon>
        <taxon>Pseudomonadati</taxon>
        <taxon>Pseudomonadota</taxon>
        <taxon>Alphaproteobacteria</taxon>
        <taxon>Geminicoccales</taxon>
        <taxon>Geminicoccaceae</taxon>
        <taxon>Tistrella</taxon>
    </lineage>
</organism>
<accession>A0ABQ1IA20</accession>
<name>A0ABQ1IA20_9PROT</name>
<evidence type="ECO:0000313" key="3">
    <source>
        <dbReference type="Proteomes" id="UP000603352"/>
    </source>
</evidence>
<evidence type="ECO:0000256" key="1">
    <source>
        <dbReference type="SAM" id="MobiDB-lite"/>
    </source>
</evidence>
<sequence length="170" mass="18969">MKKPEPVKKPEPEKKPEPDDPLASLRKSLDQLKTQSREDAPKEQQVARSNQPQQAVMQRNAQPTNQVSVSDIAFIRSQIERRWSVPVGAPEAENLIVEVRIRLAPDGTVQSADVVDRARMQRPGEESYRVAAESAVRAIRAASPLELPAGKYDQLKDIVLAFNPKNMVGR</sequence>
<dbReference type="Gene3D" id="3.30.1150.10">
    <property type="match status" value="1"/>
</dbReference>
<feature type="region of interest" description="Disordered" evidence="1">
    <location>
        <begin position="1"/>
        <end position="68"/>
    </location>
</feature>
<dbReference type="SUPFAM" id="SSF74653">
    <property type="entry name" value="TolA/TonB C-terminal domain"/>
    <property type="match status" value="1"/>
</dbReference>
<feature type="compositionally biased region" description="Polar residues" evidence="1">
    <location>
        <begin position="46"/>
        <end position="68"/>
    </location>
</feature>
<reference evidence="3" key="1">
    <citation type="journal article" date="2019" name="Int. J. Syst. Evol. Microbiol.">
        <title>The Global Catalogue of Microorganisms (GCM) 10K type strain sequencing project: providing services to taxonomists for standard genome sequencing and annotation.</title>
        <authorList>
            <consortium name="The Broad Institute Genomics Platform"/>
            <consortium name="The Broad Institute Genome Sequencing Center for Infectious Disease"/>
            <person name="Wu L."/>
            <person name="Ma J."/>
        </authorList>
    </citation>
    <scope>NUCLEOTIDE SEQUENCE [LARGE SCALE GENOMIC DNA]</scope>
    <source>
        <strain evidence="3">CGMCC 1.10188</strain>
    </source>
</reference>
<dbReference type="Proteomes" id="UP000603352">
    <property type="component" value="Unassembled WGS sequence"/>
</dbReference>
<dbReference type="EMBL" id="BMDZ01000005">
    <property type="protein sequence ID" value="GGB28801.1"/>
    <property type="molecule type" value="Genomic_DNA"/>
</dbReference>
<keyword evidence="3" id="KW-1185">Reference proteome</keyword>